<reference evidence="3 4" key="1">
    <citation type="journal article" date="2024" name="IMA Fungus">
        <title>IMA Genome - F19 : A genome assembly and annotation guide to empower mycologists, including annotated draft genome sequences of Ceratocystis pirilliformis, Diaporthe australafricana, Fusarium ophioides, Paecilomyces lecythidis, and Sporothrix stenoceras.</title>
        <authorList>
            <person name="Aylward J."/>
            <person name="Wilson A.M."/>
            <person name="Visagie C.M."/>
            <person name="Spraker J."/>
            <person name="Barnes I."/>
            <person name="Buitendag C."/>
            <person name="Ceriani C."/>
            <person name="Del Mar Angel L."/>
            <person name="du Plessis D."/>
            <person name="Fuchs T."/>
            <person name="Gasser K."/>
            <person name="Kramer D."/>
            <person name="Li W."/>
            <person name="Munsamy K."/>
            <person name="Piso A."/>
            <person name="Price J.L."/>
            <person name="Sonnekus B."/>
            <person name="Thomas C."/>
            <person name="van der Nest A."/>
            <person name="van Dijk A."/>
            <person name="van Heerden A."/>
            <person name="van Vuuren N."/>
            <person name="Yilmaz N."/>
            <person name="Duong T.A."/>
            <person name="van der Merwe N.A."/>
            <person name="Wingfield M.J."/>
            <person name="Wingfield B.D."/>
        </authorList>
    </citation>
    <scope>NUCLEOTIDE SEQUENCE [LARGE SCALE GENOMIC DNA]</scope>
    <source>
        <strain evidence="3 4">CMW 5346</strain>
    </source>
</reference>
<evidence type="ECO:0000313" key="3">
    <source>
        <dbReference type="EMBL" id="KAL1899838.1"/>
    </source>
</evidence>
<feature type="domain" description="UspA" evidence="2">
    <location>
        <begin position="527"/>
        <end position="594"/>
    </location>
</feature>
<dbReference type="CDD" id="cd23659">
    <property type="entry name" value="USP_At3g01520-like"/>
    <property type="match status" value="1"/>
</dbReference>
<dbReference type="Proteomes" id="UP001583186">
    <property type="component" value="Unassembled WGS sequence"/>
</dbReference>
<evidence type="ECO:0000313" key="4">
    <source>
        <dbReference type="Proteomes" id="UP001583186"/>
    </source>
</evidence>
<feature type="compositionally biased region" description="Low complexity" evidence="1">
    <location>
        <begin position="214"/>
        <end position="230"/>
    </location>
</feature>
<feature type="compositionally biased region" description="Low complexity" evidence="1">
    <location>
        <begin position="33"/>
        <end position="44"/>
    </location>
</feature>
<dbReference type="InterPro" id="IPR014729">
    <property type="entry name" value="Rossmann-like_a/b/a_fold"/>
</dbReference>
<proteinExistence type="predicted"/>
<feature type="region of interest" description="Disordered" evidence="1">
    <location>
        <begin position="321"/>
        <end position="409"/>
    </location>
</feature>
<evidence type="ECO:0000259" key="2">
    <source>
        <dbReference type="Pfam" id="PF00582"/>
    </source>
</evidence>
<dbReference type="PANTHER" id="PTHR46100">
    <property type="entry name" value="IMP2'P"/>
    <property type="match status" value="1"/>
</dbReference>
<organism evidence="3 4">
    <name type="scientific">Sporothrix stenoceras</name>
    <dbReference type="NCBI Taxonomy" id="5173"/>
    <lineage>
        <taxon>Eukaryota</taxon>
        <taxon>Fungi</taxon>
        <taxon>Dikarya</taxon>
        <taxon>Ascomycota</taxon>
        <taxon>Pezizomycotina</taxon>
        <taxon>Sordariomycetes</taxon>
        <taxon>Sordariomycetidae</taxon>
        <taxon>Ophiostomatales</taxon>
        <taxon>Ophiostomataceae</taxon>
        <taxon>Sporothrix</taxon>
    </lineage>
</organism>
<feature type="domain" description="UspA" evidence="2">
    <location>
        <begin position="650"/>
        <end position="743"/>
    </location>
</feature>
<name>A0ABR3ZGJ3_9PEZI</name>
<dbReference type="EMBL" id="JAWCUI010000011">
    <property type="protein sequence ID" value="KAL1899838.1"/>
    <property type="molecule type" value="Genomic_DNA"/>
</dbReference>
<dbReference type="PRINTS" id="PR01438">
    <property type="entry name" value="UNVRSLSTRESS"/>
</dbReference>
<dbReference type="SUPFAM" id="SSF52402">
    <property type="entry name" value="Adenine nucleotide alpha hydrolases-like"/>
    <property type="match status" value="1"/>
</dbReference>
<keyword evidence="4" id="KW-1185">Reference proteome</keyword>
<comment type="caution">
    <text evidence="3">The sequence shown here is derived from an EMBL/GenBank/DDBJ whole genome shotgun (WGS) entry which is preliminary data.</text>
</comment>
<accession>A0ABR3ZGJ3</accession>
<protein>
    <recommendedName>
        <fullName evidence="2">UspA domain-containing protein</fullName>
    </recommendedName>
</protein>
<dbReference type="Gene3D" id="3.40.50.620">
    <property type="entry name" value="HUPs"/>
    <property type="match status" value="1"/>
</dbReference>
<dbReference type="InterPro" id="IPR006016">
    <property type="entry name" value="UspA"/>
</dbReference>
<feature type="region of interest" description="Disordered" evidence="1">
    <location>
        <begin position="625"/>
        <end position="661"/>
    </location>
</feature>
<feature type="region of interest" description="Disordered" evidence="1">
    <location>
        <begin position="19"/>
        <end position="280"/>
    </location>
</feature>
<feature type="compositionally biased region" description="Polar residues" evidence="1">
    <location>
        <begin position="72"/>
        <end position="90"/>
    </location>
</feature>
<feature type="region of interest" description="Disordered" evidence="1">
    <location>
        <begin position="440"/>
        <end position="474"/>
    </location>
</feature>
<sequence length="777" mass="84048">MSHKPMSMEAVMDEERREVLALLEGRSDHSRRSSSIASAGRSASPYSRNPRSPMRSPMQSILDYDDLEVPPETSNAFNAGASNTSRQSSPRPAAQPIRSMLDIDPVRPAPAPIRSMLDVDSPPMATVQPVFSAQSSPTEPNHRVHPPASHHRHSSSGGSGGVHHPRSMSDAAGHPVSFGPRAHQGRTDRSDPTAGYQFSDIITNRESPMMAKRSGLSSSHTASSSKRGSSMAEVMRGTDMGNLKLPGHTLPLHGRNSVSGARPKAPTNKSQSPHNRLGVRTKSPHAALNNRALSPAGAAFLADSKSYDMQNAYRRLSDFNIRRSGGGSLSELPMRGTSANGTGRLAKDYMSPDGEELPEDSSEDNHSSSSDEEGERGRKTARSFTDEKSPQPSESPVDSRKAGHQSQSLLAAAEEERIHVASTQPYRSLLEPEIVVTNSSGDKVKPTKAGVHPANSFDVPSRSESRTPWDSDDEAEYTDIKRAQKLSLSMTPIMSTPAIQRSIRIIYRGEFAKVQKEAADDEHRRVRKYLVATDLSDESTHALEWAIGTVLRDGDTLVAIYCVDEETGIPGGGEAQDEPKTTREQAQAISATTATGRLPETYSLSALATATASSAALSVAAPPASSRPSLILRNSDGSARGVGASASPAPQRSRAEEERHRAVQDITDRISRLLRKTRLQVRVIVEVLHCKTPRHLLTEVIDLVDPTLVILGSRGRSALKGVILGSFSNYLVTKSSVPVMVARKRLRKQSKYKRPPFHQVNNLSNPTARSLANAKID</sequence>
<gene>
    <name evidence="3" type="ORF">Sste5346_002704</name>
</gene>
<dbReference type="PANTHER" id="PTHR46100:SF4">
    <property type="entry name" value="USPA DOMAIN-CONTAINING PROTEIN"/>
    <property type="match status" value="1"/>
</dbReference>
<dbReference type="InterPro" id="IPR006015">
    <property type="entry name" value="Universal_stress_UspA"/>
</dbReference>
<feature type="compositionally biased region" description="Acidic residues" evidence="1">
    <location>
        <begin position="353"/>
        <end position="362"/>
    </location>
</feature>
<feature type="compositionally biased region" description="Basic residues" evidence="1">
    <location>
        <begin position="143"/>
        <end position="154"/>
    </location>
</feature>
<feature type="compositionally biased region" description="Polar residues" evidence="1">
    <location>
        <begin position="129"/>
        <end position="139"/>
    </location>
</feature>
<feature type="compositionally biased region" description="Basic and acidic residues" evidence="1">
    <location>
        <begin position="19"/>
        <end position="31"/>
    </location>
</feature>
<dbReference type="Pfam" id="PF00582">
    <property type="entry name" value="Usp"/>
    <property type="match status" value="2"/>
</dbReference>
<evidence type="ECO:0000256" key="1">
    <source>
        <dbReference type="SAM" id="MobiDB-lite"/>
    </source>
</evidence>